<gene>
    <name evidence="1" type="ORF">ILEXP_LOCUS31585</name>
</gene>
<accession>A0ABC8SZT3</accession>
<comment type="caution">
    <text evidence="1">The sequence shown here is derived from an EMBL/GenBank/DDBJ whole genome shotgun (WGS) entry which is preliminary data.</text>
</comment>
<dbReference type="Proteomes" id="UP001642360">
    <property type="component" value="Unassembled WGS sequence"/>
</dbReference>
<name>A0ABC8SZT3_9AQUA</name>
<evidence type="ECO:0000313" key="1">
    <source>
        <dbReference type="EMBL" id="CAK9162696.1"/>
    </source>
</evidence>
<dbReference type="AlphaFoldDB" id="A0ABC8SZT3"/>
<keyword evidence="2" id="KW-1185">Reference proteome</keyword>
<organism evidence="1 2">
    <name type="scientific">Ilex paraguariensis</name>
    <name type="common">yerba mate</name>
    <dbReference type="NCBI Taxonomy" id="185542"/>
    <lineage>
        <taxon>Eukaryota</taxon>
        <taxon>Viridiplantae</taxon>
        <taxon>Streptophyta</taxon>
        <taxon>Embryophyta</taxon>
        <taxon>Tracheophyta</taxon>
        <taxon>Spermatophyta</taxon>
        <taxon>Magnoliopsida</taxon>
        <taxon>eudicotyledons</taxon>
        <taxon>Gunneridae</taxon>
        <taxon>Pentapetalae</taxon>
        <taxon>asterids</taxon>
        <taxon>campanulids</taxon>
        <taxon>Aquifoliales</taxon>
        <taxon>Aquifoliaceae</taxon>
        <taxon>Ilex</taxon>
    </lineage>
</organism>
<feature type="non-terminal residue" evidence="1">
    <location>
        <position position="152"/>
    </location>
</feature>
<protein>
    <submittedName>
        <fullName evidence="1">Uncharacterized protein</fullName>
    </submittedName>
</protein>
<proteinExistence type="predicted"/>
<dbReference type="EMBL" id="CAUOFW020003940">
    <property type="protein sequence ID" value="CAK9162696.1"/>
    <property type="molecule type" value="Genomic_DNA"/>
</dbReference>
<reference evidence="1 2" key="1">
    <citation type="submission" date="2024-02" db="EMBL/GenBank/DDBJ databases">
        <authorList>
            <person name="Vignale AGUSTIN F."/>
            <person name="Sosa J E."/>
            <person name="Modenutti C."/>
        </authorList>
    </citation>
    <scope>NUCLEOTIDE SEQUENCE [LARGE SCALE GENOMIC DNA]</scope>
</reference>
<sequence>MEITIDHKHFKVKFEGLHGELIRITEWNRFGYFSCLVNRSCVRWLKEMFSKALSKNRQDIFLRKFRRDEYCMWMELENSRFGEFARITQMMNNGGRNTLIQEEENQSLMVVSKCRVKEQGNGAWAEMHKENTPANVKGMKICLKKRLNGGVL</sequence>
<evidence type="ECO:0000313" key="2">
    <source>
        <dbReference type="Proteomes" id="UP001642360"/>
    </source>
</evidence>